<feature type="domain" description="HTH cro/C1-type" evidence="1">
    <location>
        <begin position="13"/>
        <end position="48"/>
    </location>
</feature>
<dbReference type="CDD" id="cd00093">
    <property type="entry name" value="HTH_XRE"/>
    <property type="match status" value="1"/>
</dbReference>
<evidence type="ECO:0000313" key="3">
    <source>
        <dbReference type="Proteomes" id="UP000831782"/>
    </source>
</evidence>
<proteinExistence type="predicted"/>
<sequence>MEVNDRELWMLKRKRKKITHQMLAEVLDCTQAHISLYENGKTNMSPEKERMYQNYISKY</sequence>
<dbReference type="InterPro" id="IPR001387">
    <property type="entry name" value="Cro/C1-type_HTH"/>
</dbReference>
<gene>
    <name evidence="2" type="ORF">MUN88_17270</name>
</gene>
<dbReference type="InterPro" id="IPR010982">
    <property type="entry name" value="Lambda_DNA-bd_dom_sf"/>
</dbReference>
<dbReference type="Pfam" id="PF01381">
    <property type="entry name" value="HTH_3"/>
    <property type="match status" value="1"/>
</dbReference>
<dbReference type="Proteomes" id="UP000831782">
    <property type="component" value="Chromosome"/>
</dbReference>
<dbReference type="EMBL" id="CP095072">
    <property type="protein sequence ID" value="UOQ47783.1"/>
    <property type="molecule type" value="Genomic_DNA"/>
</dbReference>
<evidence type="ECO:0000259" key="1">
    <source>
        <dbReference type="PROSITE" id="PS50943"/>
    </source>
</evidence>
<dbReference type="SUPFAM" id="SSF47413">
    <property type="entry name" value="lambda repressor-like DNA-binding domains"/>
    <property type="match status" value="1"/>
</dbReference>
<reference evidence="2 3" key="1">
    <citation type="submission" date="2022-04" db="EMBL/GenBank/DDBJ databases">
        <title>Gracilibacillus sp. isolated from saltern.</title>
        <authorList>
            <person name="Won M."/>
            <person name="Lee C.-M."/>
            <person name="Woen H.-Y."/>
            <person name="Kwon S.-W."/>
        </authorList>
    </citation>
    <scope>NUCLEOTIDE SEQUENCE [LARGE SCALE GENOMIC DNA]</scope>
    <source>
        <strain evidence="2 3">SSWR10-1</strain>
    </source>
</reference>
<name>A0ABY4ETN9_9BACI</name>
<evidence type="ECO:0000313" key="2">
    <source>
        <dbReference type="EMBL" id="UOQ47783.1"/>
    </source>
</evidence>
<dbReference type="PROSITE" id="PS50943">
    <property type="entry name" value="HTH_CROC1"/>
    <property type="match status" value="1"/>
</dbReference>
<protein>
    <submittedName>
        <fullName evidence="2">Helix-turn-helix transcriptional regulator</fullName>
    </submittedName>
</protein>
<organism evidence="2 3">
    <name type="scientific">Gracilibacillus caseinilyticus</name>
    <dbReference type="NCBI Taxonomy" id="2932256"/>
    <lineage>
        <taxon>Bacteria</taxon>
        <taxon>Bacillati</taxon>
        <taxon>Bacillota</taxon>
        <taxon>Bacilli</taxon>
        <taxon>Bacillales</taxon>
        <taxon>Bacillaceae</taxon>
        <taxon>Gracilibacillus</taxon>
    </lineage>
</organism>
<accession>A0ABY4ETN9</accession>
<dbReference type="RefSeq" id="WP_244717271.1">
    <property type="nucleotide sequence ID" value="NZ_CP095072.1"/>
</dbReference>
<dbReference type="Gene3D" id="1.10.260.40">
    <property type="entry name" value="lambda repressor-like DNA-binding domains"/>
    <property type="match status" value="1"/>
</dbReference>
<keyword evidence="3" id="KW-1185">Reference proteome</keyword>